<dbReference type="KEGG" id="tae:TepiRe1_0103"/>
<dbReference type="GO" id="GO:0045454">
    <property type="term" value="P:cell redox homeostasis"/>
    <property type="evidence" value="ECO:0007669"/>
    <property type="project" value="TreeGrafter"/>
</dbReference>
<comment type="similarity">
    <text evidence="1 8">Belongs to the thioredoxin family.</text>
</comment>
<dbReference type="PRINTS" id="PR00421">
    <property type="entry name" value="THIOREDOXIN"/>
</dbReference>
<dbReference type="PANTHER" id="PTHR45663">
    <property type="entry name" value="GEO12009P1"/>
    <property type="match status" value="1"/>
</dbReference>
<feature type="active site" description="Nucleophile" evidence="9">
    <location>
        <position position="31"/>
    </location>
</feature>
<evidence type="ECO:0000256" key="7">
    <source>
        <dbReference type="NCBIfam" id="TIGR01068"/>
    </source>
</evidence>
<dbReference type="RefSeq" id="WP_013777235.1">
    <property type="nucleotide sequence ID" value="NC_015519.1"/>
</dbReference>
<dbReference type="PIRSF" id="PIRSF000077">
    <property type="entry name" value="Thioredoxin"/>
    <property type="match status" value="1"/>
</dbReference>
<proteinExistence type="inferred from homology"/>
<dbReference type="Pfam" id="PF00085">
    <property type="entry name" value="Thioredoxin"/>
    <property type="match status" value="1"/>
</dbReference>
<feature type="disulfide bond" description="Redox-active" evidence="10">
    <location>
        <begin position="31"/>
        <end position="34"/>
    </location>
</feature>
<dbReference type="OrthoDB" id="9790390at2"/>
<evidence type="ECO:0000256" key="10">
    <source>
        <dbReference type="PIRSR" id="PIRSR000077-4"/>
    </source>
</evidence>
<dbReference type="GO" id="GO:0005829">
    <property type="term" value="C:cytosol"/>
    <property type="evidence" value="ECO:0007669"/>
    <property type="project" value="TreeGrafter"/>
</dbReference>
<dbReference type="NCBIfam" id="TIGR01068">
    <property type="entry name" value="thioredoxin"/>
    <property type="match status" value="1"/>
</dbReference>
<dbReference type="InterPro" id="IPR013766">
    <property type="entry name" value="Thioredoxin_domain"/>
</dbReference>
<reference evidence="13" key="1">
    <citation type="journal article" date="2013" name="Genome Announc.">
        <title>First genome sequence of a syntrophic acetate-oxidizing bacterium, Tepidanaerobacter acetatoxydans strain Re1.</title>
        <authorList>
            <person name="Manzoor S."/>
            <person name="Bongcam-Rudloff E."/>
            <person name="Schnurer A."/>
            <person name="Muller B."/>
        </authorList>
    </citation>
    <scope>NUCLEOTIDE SEQUENCE [LARGE SCALE GENOMIC DNA]</scope>
    <source>
        <strain evidence="13">Re1</strain>
    </source>
</reference>
<dbReference type="eggNOG" id="COG3118">
    <property type="taxonomic scope" value="Bacteria"/>
</dbReference>
<evidence type="ECO:0000256" key="3">
    <source>
        <dbReference type="ARBA" id="ARBA00022448"/>
    </source>
</evidence>
<keyword evidence="5 10" id="KW-1015">Disulfide bond</keyword>
<evidence type="ECO:0000313" key="13">
    <source>
        <dbReference type="Proteomes" id="UP000010802"/>
    </source>
</evidence>
<dbReference type="KEGG" id="tep:TepRe1_0100"/>
<keyword evidence="13" id="KW-1185">Reference proteome</keyword>
<name>F4LS48_TEPAE</name>
<dbReference type="STRING" id="1209989.TepRe1_0100"/>
<dbReference type="Proteomes" id="UP000010802">
    <property type="component" value="Chromosome"/>
</dbReference>
<dbReference type="InterPro" id="IPR036249">
    <property type="entry name" value="Thioredoxin-like_sf"/>
</dbReference>
<evidence type="ECO:0000256" key="8">
    <source>
        <dbReference type="PIRNR" id="PIRNR000077"/>
    </source>
</evidence>
<dbReference type="PANTHER" id="PTHR45663:SF11">
    <property type="entry name" value="GEO12009P1"/>
    <property type="match status" value="1"/>
</dbReference>
<feature type="site" description="Contributes to redox potential value" evidence="9">
    <location>
        <position position="32"/>
    </location>
</feature>
<dbReference type="CDD" id="cd02947">
    <property type="entry name" value="TRX_family"/>
    <property type="match status" value="1"/>
</dbReference>
<evidence type="ECO:0000256" key="4">
    <source>
        <dbReference type="ARBA" id="ARBA00022982"/>
    </source>
</evidence>
<organism evidence="12 13">
    <name type="scientific">Tepidanaerobacter acetatoxydans (strain DSM 21804 / JCM 16047 / Re1)</name>
    <dbReference type="NCBI Taxonomy" id="1209989"/>
    <lineage>
        <taxon>Bacteria</taxon>
        <taxon>Bacillati</taxon>
        <taxon>Bacillota</taxon>
        <taxon>Clostridia</taxon>
        <taxon>Thermosediminibacterales</taxon>
        <taxon>Tepidanaerobacteraceae</taxon>
        <taxon>Tepidanaerobacter</taxon>
    </lineage>
</organism>
<dbReference type="AlphaFoldDB" id="F4LS48"/>
<dbReference type="EMBL" id="HF563609">
    <property type="protein sequence ID" value="CCP24791.1"/>
    <property type="molecule type" value="Genomic_DNA"/>
</dbReference>
<dbReference type="SUPFAM" id="SSF52833">
    <property type="entry name" value="Thioredoxin-like"/>
    <property type="match status" value="1"/>
</dbReference>
<feature type="site" description="Deprotonates C-terminal active site Cys" evidence="9">
    <location>
        <position position="25"/>
    </location>
</feature>
<dbReference type="PROSITE" id="PS00194">
    <property type="entry name" value="THIOREDOXIN_1"/>
    <property type="match status" value="1"/>
</dbReference>
<evidence type="ECO:0000256" key="9">
    <source>
        <dbReference type="PIRSR" id="PIRSR000077-1"/>
    </source>
</evidence>
<sequence>MKPLTITDDNFAQEVLQAEGKVLVDFWAPWCGPCRMMGPVIDEIAAEYSDSLKVGKLNVDENPKTASNYGVMSIPTLILFENGKVAKKLVGFRPKQELVAEIGL</sequence>
<evidence type="ECO:0000256" key="5">
    <source>
        <dbReference type="ARBA" id="ARBA00023157"/>
    </source>
</evidence>
<dbReference type="HOGENOM" id="CLU_090389_10_2_9"/>
<keyword evidence="4" id="KW-0249">Electron transport</keyword>
<keyword evidence="3" id="KW-0813">Transport</keyword>
<feature type="active site" description="Nucleophile" evidence="9">
    <location>
        <position position="34"/>
    </location>
</feature>
<evidence type="ECO:0000256" key="6">
    <source>
        <dbReference type="ARBA" id="ARBA00023284"/>
    </source>
</evidence>
<evidence type="ECO:0000313" key="12">
    <source>
        <dbReference type="EMBL" id="CCP24791.1"/>
    </source>
</evidence>
<dbReference type="GO" id="GO:0015035">
    <property type="term" value="F:protein-disulfide reductase activity"/>
    <property type="evidence" value="ECO:0007669"/>
    <property type="project" value="UniProtKB-UniRule"/>
</dbReference>
<dbReference type="InterPro" id="IPR005746">
    <property type="entry name" value="Thioredoxin"/>
</dbReference>
<dbReference type="Gene3D" id="3.40.30.10">
    <property type="entry name" value="Glutaredoxin"/>
    <property type="match status" value="1"/>
</dbReference>
<gene>
    <name evidence="12" type="primary">trxA</name>
    <name evidence="12" type="ordered locus">TEPIRE1_0103</name>
</gene>
<feature type="site" description="Contributes to redox potential value" evidence="9">
    <location>
        <position position="33"/>
    </location>
</feature>
<dbReference type="PROSITE" id="PS51352">
    <property type="entry name" value="THIOREDOXIN_2"/>
    <property type="match status" value="1"/>
</dbReference>
<accession>L0RVK1</accession>
<protein>
    <recommendedName>
        <fullName evidence="2 7">Thioredoxin</fullName>
    </recommendedName>
</protein>
<evidence type="ECO:0000256" key="2">
    <source>
        <dbReference type="ARBA" id="ARBA00020570"/>
    </source>
</evidence>
<feature type="domain" description="Thioredoxin" evidence="11">
    <location>
        <begin position="1"/>
        <end position="104"/>
    </location>
</feature>
<keyword evidence="6 10" id="KW-0676">Redox-active center</keyword>
<accession>F4LS48</accession>
<evidence type="ECO:0000256" key="1">
    <source>
        <dbReference type="ARBA" id="ARBA00008987"/>
    </source>
</evidence>
<dbReference type="PATRIC" id="fig|1209989.3.peg.121"/>
<evidence type="ECO:0000259" key="11">
    <source>
        <dbReference type="PROSITE" id="PS51352"/>
    </source>
</evidence>
<dbReference type="FunFam" id="3.40.30.10:FF:000001">
    <property type="entry name" value="Thioredoxin"/>
    <property type="match status" value="1"/>
</dbReference>
<dbReference type="InterPro" id="IPR017937">
    <property type="entry name" value="Thioredoxin_CS"/>
</dbReference>